<accession>A0A1H3STP9</accession>
<name>A0A1H3STP9_9BACT</name>
<dbReference type="Gene3D" id="3.40.630.30">
    <property type="match status" value="1"/>
</dbReference>
<evidence type="ECO:0000313" key="2">
    <source>
        <dbReference type="EMBL" id="SDZ41048.1"/>
    </source>
</evidence>
<organism evidence="2 3">
    <name type="scientific">Rhodonellum ikkaensis</name>
    <dbReference type="NCBI Taxonomy" id="336829"/>
    <lineage>
        <taxon>Bacteria</taxon>
        <taxon>Pseudomonadati</taxon>
        <taxon>Bacteroidota</taxon>
        <taxon>Cytophagia</taxon>
        <taxon>Cytophagales</taxon>
        <taxon>Cytophagaceae</taxon>
        <taxon>Rhodonellum</taxon>
    </lineage>
</organism>
<dbReference type="InterPro" id="IPR000182">
    <property type="entry name" value="GNAT_dom"/>
</dbReference>
<sequence>MQDMIVRLVDLPEISKNESAFAQKNILFRRPIAPEKSMVQDWVFANFGQYWSNEVEVAFSNMPPTCFIAQKEGEILGFACYETSSRNFFGPMGTSEFFRGQGIGEVLLVKSLLSMKEMGYAYAIIGGVGPADFYKKAVGATIIKGSEISIYQHLLPKKS</sequence>
<dbReference type="Proteomes" id="UP000199663">
    <property type="component" value="Unassembled WGS sequence"/>
</dbReference>
<feature type="domain" description="N-acetyltransferase" evidence="1">
    <location>
        <begin position="26"/>
        <end position="159"/>
    </location>
</feature>
<reference evidence="2 3" key="1">
    <citation type="submission" date="2016-10" db="EMBL/GenBank/DDBJ databases">
        <authorList>
            <person name="Varghese N."/>
            <person name="Submissions S."/>
        </authorList>
    </citation>
    <scope>NUCLEOTIDE SEQUENCE [LARGE SCALE GENOMIC DNA]</scope>
    <source>
        <strain evidence="2 3">DSM 17997</strain>
    </source>
</reference>
<dbReference type="InterPro" id="IPR016181">
    <property type="entry name" value="Acyl_CoA_acyltransferase"/>
</dbReference>
<proteinExistence type="predicted"/>
<dbReference type="CDD" id="cd04301">
    <property type="entry name" value="NAT_SF"/>
    <property type="match status" value="1"/>
</dbReference>
<dbReference type="Pfam" id="PF00583">
    <property type="entry name" value="Acetyltransf_1"/>
    <property type="match status" value="1"/>
</dbReference>
<dbReference type="EMBL" id="FNQC01000013">
    <property type="protein sequence ID" value="SDZ41048.1"/>
    <property type="molecule type" value="Genomic_DNA"/>
</dbReference>
<dbReference type="PROSITE" id="PS51186">
    <property type="entry name" value="GNAT"/>
    <property type="match status" value="1"/>
</dbReference>
<protein>
    <recommendedName>
        <fullName evidence="1">N-acetyltransferase domain-containing protein</fullName>
    </recommendedName>
</protein>
<evidence type="ECO:0000313" key="3">
    <source>
        <dbReference type="Proteomes" id="UP000199663"/>
    </source>
</evidence>
<comment type="caution">
    <text evidence="2">The sequence shown here is derived from an EMBL/GenBank/DDBJ whole genome shotgun (WGS) entry which is preliminary data.</text>
</comment>
<evidence type="ECO:0000259" key="1">
    <source>
        <dbReference type="PROSITE" id="PS51186"/>
    </source>
</evidence>
<dbReference type="SUPFAM" id="SSF55729">
    <property type="entry name" value="Acyl-CoA N-acyltransferases (Nat)"/>
    <property type="match status" value="1"/>
</dbReference>
<gene>
    <name evidence="2" type="ORF">SAMN05444412_11388</name>
</gene>
<keyword evidence="3" id="KW-1185">Reference proteome</keyword>